<dbReference type="Proteomes" id="UP000660801">
    <property type="component" value="Unassembled WGS sequence"/>
</dbReference>
<dbReference type="GO" id="GO:0015833">
    <property type="term" value="P:peptide transport"/>
    <property type="evidence" value="ECO:0007669"/>
    <property type="project" value="UniProtKB-KW"/>
</dbReference>
<evidence type="ECO:0000256" key="6">
    <source>
        <dbReference type="ARBA" id="ARBA00022927"/>
    </source>
</evidence>
<dbReference type="GO" id="GO:0043190">
    <property type="term" value="C:ATP-binding cassette (ABC) transporter complex"/>
    <property type="evidence" value="ECO:0007669"/>
    <property type="project" value="InterPro"/>
</dbReference>
<dbReference type="InterPro" id="IPR000914">
    <property type="entry name" value="SBP_5_dom"/>
</dbReference>
<comment type="similarity">
    <text evidence="2">Belongs to the bacterial solute-binding protein 5 family.</text>
</comment>
<reference evidence="10" key="1">
    <citation type="journal article" date="2014" name="Int. J. Syst. Evol. Microbiol.">
        <title>Complete genome sequence of Corynebacterium casei LMG S-19264T (=DSM 44701T), isolated from a smear-ripened cheese.</title>
        <authorList>
            <consortium name="US DOE Joint Genome Institute (JGI-PGF)"/>
            <person name="Walter F."/>
            <person name="Albersmeier A."/>
            <person name="Kalinowski J."/>
            <person name="Ruckert C."/>
        </authorList>
    </citation>
    <scope>NUCLEOTIDE SEQUENCE</scope>
    <source>
        <strain evidence="10">CGMCC 1.15533</strain>
    </source>
</reference>
<evidence type="ECO:0000256" key="3">
    <source>
        <dbReference type="ARBA" id="ARBA00022448"/>
    </source>
</evidence>
<dbReference type="Pfam" id="PF00496">
    <property type="entry name" value="SBP_bac_5"/>
    <property type="match status" value="1"/>
</dbReference>
<evidence type="ECO:0000256" key="8">
    <source>
        <dbReference type="SAM" id="SignalP"/>
    </source>
</evidence>
<keyword evidence="11" id="KW-1185">Reference proteome</keyword>
<dbReference type="PROSITE" id="PS51257">
    <property type="entry name" value="PROKAR_LIPOPROTEIN"/>
    <property type="match status" value="1"/>
</dbReference>
<dbReference type="Gene3D" id="3.40.190.10">
    <property type="entry name" value="Periplasmic binding protein-like II"/>
    <property type="match status" value="1"/>
</dbReference>
<feature type="signal peptide" evidence="8">
    <location>
        <begin position="1"/>
        <end position="21"/>
    </location>
</feature>
<dbReference type="EMBL" id="BMJN01000014">
    <property type="protein sequence ID" value="GGE31077.1"/>
    <property type="molecule type" value="Genomic_DNA"/>
</dbReference>
<reference evidence="10" key="2">
    <citation type="submission" date="2020-09" db="EMBL/GenBank/DDBJ databases">
        <authorList>
            <person name="Sun Q."/>
            <person name="Zhou Y."/>
        </authorList>
    </citation>
    <scope>NUCLEOTIDE SEQUENCE</scope>
    <source>
        <strain evidence="10">CGMCC 1.15533</strain>
    </source>
</reference>
<keyword evidence="5" id="KW-0571">Peptide transport</keyword>
<dbReference type="PIRSF" id="PIRSF002741">
    <property type="entry name" value="MppA"/>
    <property type="match status" value="1"/>
</dbReference>
<keyword evidence="10" id="KW-0067">ATP-binding</keyword>
<evidence type="ECO:0000256" key="7">
    <source>
        <dbReference type="SAM" id="Coils"/>
    </source>
</evidence>
<dbReference type="InterPro" id="IPR030678">
    <property type="entry name" value="Peptide/Ni-bd"/>
</dbReference>
<dbReference type="CDD" id="cd08504">
    <property type="entry name" value="PBP2_OppA"/>
    <property type="match status" value="1"/>
</dbReference>
<dbReference type="GO" id="GO:0015031">
    <property type="term" value="P:protein transport"/>
    <property type="evidence" value="ECO:0007669"/>
    <property type="project" value="UniProtKB-KW"/>
</dbReference>
<evidence type="ECO:0000313" key="10">
    <source>
        <dbReference type="EMBL" id="GGE31077.1"/>
    </source>
</evidence>
<proteinExistence type="inferred from homology"/>
<dbReference type="PANTHER" id="PTHR30290">
    <property type="entry name" value="PERIPLASMIC BINDING COMPONENT OF ABC TRANSPORTER"/>
    <property type="match status" value="1"/>
</dbReference>
<evidence type="ECO:0000256" key="4">
    <source>
        <dbReference type="ARBA" id="ARBA00022729"/>
    </source>
</evidence>
<accession>A0A917A6S5</accession>
<keyword evidence="6" id="KW-0653">Protein transport</keyword>
<dbReference type="PANTHER" id="PTHR30290:SF10">
    <property type="entry name" value="PERIPLASMIC OLIGOPEPTIDE-BINDING PROTEIN-RELATED"/>
    <property type="match status" value="1"/>
</dbReference>
<comment type="caution">
    <text evidence="10">The sequence shown here is derived from an EMBL/GenBank/DDBJ whole genome shotgun (WGS) entry which is preliminary data.</text>
</comment>
<evidence type="ECO:0000256" key="5">
    <source>
        <dbReference type="ARBA" id="ARBA00022856"/>
    </source>
</evidence>
<evidence type="ECO:0000313" key="11">
    <source>
        <dbReference type="Proteomes" id="UP000660801"/>
    </source>
</evidence>
<feature type="coiled-coil region" evidence="7">
    <location>
        <begin position="546"/>
        <end position="573"/>
    </location>
</feature>
<dbReference type="OrthoDB" id="403896at2"/>
<dbReference type="InterPro" id="IPR023765">
    <property type="entry name" value="SBP_5_CS"/>
</dbReference>
<evidence type="ECO:0000256" key="1">
    <source>
        <dbReference type="ARBA" id="ARBA00004193"/>
    </source>
</evidence>
<dbReference type="AlphaFoldDB" id="A0A917A6S5"/>
<keyword evidence="3" id="KW-0813">Transport</keyword>
<dbReference type="GO" id="GO:0005524">
    <property type="term" value="F:ATP binding"/>
    <property type="evidence" value="ECO:0007669"/>
    <property type="project" value="UniProtKB-KW"/>
</dbReference>
<feature type="coiled-coil region" evidence="7">
    <location>
        <begin position="631"/>
        <end position="658"/>
    </location>
</feature>
<dbReference type="PROSITE" id="PS01040">
    <property type="entry name" value="SBP_BACTERIAL_5"/>
    <property type="match status" value="1"/>
</dbReference>
<protein>
    <submittedName>
        <fullName evidence="10">Peptide ABC transporter ATP-binding protein</fullName>
    </submittedName>
</protein>
<dbReference type="SUPFAM" id="SSF53850">
    <property type="entry name" value="Periplasmic binding protein-like II"/>
    <property type="match status" value="1"/>
</dbReference>
<feature type="domain" description="Solute-binding protein family 5" evidence="9">
    <location>
        <begin position="78"/>
        <end position="524"/>
    </location>
</feature>
<organism evidence="10 11">
    <name type="scientific">Streptococcus himalayensis</name>
    <dbReference type="NCBI Taxonomy" id="1888195"/>
    <lineage>
        <taxon>Bacteria</taxon>
        <taxon>Bacillati</taxon>
        <taxon>Bacillota</taxon>
        <taxon>Bacilli</taxon>
        <taxon>Lactobacillales</taxon>
        <taxon>Streptococcaceae</taxon>
        <taxon>Streptococcus</taxon>
    </lineage>
</organism>
<sequence>MKKSKVLALAGITLLSAGFLAACSGSNSNSAGAGKTYSYVYQTDPENLDYLTSSKAAIHDITTNVIDGLLENDRYGNFVPSMAEDWTVSKDGLTYTYKLRKGVNWYTSEGEEYAEVKAQDFVTGLKYAADKESQALYLIQDSIKGLDDYIKGKNKDFASVGIKAIDDYTVEYTLNQPESYWNSKTTMGILYPVNEEFLKSQGDKFASATDPTTLLYNGPFILKSITAKSAIEFAKNENYWDKDNVHIDNVKLSYYDGSDQDSLAKNFADGVYSIARVFPNSASYDAVKKQFSENITYAPQGSASYIVGMNIDRQSYDHTSKTTDAQKTSTKKALLNKDFRQALAFAFDRESYSAQINGKDGASKVLRNMFVPPTFVAAGDKSFGDIVEADLQSKGDEWKDVDLSDGQNGLYNPEKAKAEFAKAKEALQAEGVEFPIRLDAPTIKTDKARVARLQSLKQSIEESLGTDNVVIDIQQLSEEDVLNMTYYAPTAAQAGWDISDIVGWIPDFQDPSTYLNIIKPSSGDNTKLFLGFDAGKDNAAAKTVGLTEFEELVNAADNEKLDLNKRYEKYAAAQAWLTDSALIIPSMSNGATAMLRKTVPFSTAFAWSGNKGADPNVVYKYVELQDEPATTAEYQKALEKWQKEKAESNAKYQEDLAKHVK</sequence>
<evidence type="ECO:0000259" key="9">
    <source>
        <dbReference type="Pfam" id="PF00496"/>
    </source>
</evidence>
<keyword evidence="7" id="KW-0175">Coiled coil</keyword>
<dbReference type="InterPro" id="IPR039424">
    <property type="entry name" value="SBP_5"/>
</dbReference>
<feature type="chain" id="PRO_5039123426" evidence="8">
    <location>
        <begin position="22"/>
        <end position="661"/>
    </location>
</feature>
<dbReference type="Gene3D" id="3.10.105.10">
    <property type="entry name" value="Dipeptide-binding Protein, Domain 3"/>
    <property type="match status" value="1"/>
</dbReference>
<dbReference type="GO" id="GO:0042597">
    <property type="term" value="C:periplasmic space"/>
    <property type="evidence" value="ECO:0007669"/>
    <property type="project" value="UniProtKB-ARBA"/>
</dbReference>
<keyword evidence="10" id="KW-0547">Nucleotide-binding</keyword>
<dbReference type="Gene3D" id="3.90.76.10">
    <property type="entry name" value="Dipeptide-binding Protein, Domain 1"/>
    <property type="match status" value="1"/>
</dbReference>
<keyword evidence="4 8" id="KW-0732">Signal</keyword>
<evidence type="ECO:0000256" key="2">
    <source>
        <dbReference type="ARBA" id="ARBA00005695"/>
    </source>
</evidence>
<comment type="subcellular location">
    <subcellularLocation>
        <location evidence="1">Cell membrane</location>
        <topology evidence="1">Lipid-anchor</topology>
    </subcellularLocation>
</comment>
<gene>
    <name evidence="10" type="ORF">GCM10011510_10450</name>
</gene>
<dbReference type="GO" id="GO:1904680">
    <property type="term" value="F:peptide transmembrane transporter activity"/>
    <property type="evidence" value="ECO:0007669"/>
    <property type="project" value="TreeGrafter"/>
</dbReference>
<name>A0A917A6S5_9STRE</name>
<dbReference type="RefSeq" id="WP_068991044.1">
    <property type="nucleotide sequence ID" value="NZ_BMJN01000014.1"/>
</dbReference>